<evidence type="ECO:0000313" key="1">
    <source>
        <dbReference type="EMBL" id="JAH16632.1"/>
    </source>
</evidence>
<organism evidence="1">
    <name type="scientific">Anguilla anguilla</name>
    <name type="common">European freshwater eel</name>
    <name type="synonym">Muraena anguilla</name>
    <dbReference type="NCBI Taxonomy" id="7936"/>
    <lineage>
        <taxon>Eukaryota</taxon>
        <taxon>Metazoa</taxon>
        <taxon>Chordata</taxon>
        <taxon>Craniata</taxon>
        <taxon>Vertebrata</taxon>
        <taxon>Euteleostomi</taxon>
        <taxon>Actinopterygii</taxon>
        <taxon>Neopterygii</taxon>
        <taxon>Teleostei</taxon>
        <taxon>Anguilliformes</taxon>
        <taxon>Anguillidae</taxon>
        <taxon>Anguilla</taxon>
    </lineage>
</organism>
<protein>
    <submittedName>
        <fullName evidence="1">Uncharacterized protein</fullName>
    </submittedName>
</protein>
<dbReference type="AlphaFoldDB" id="A0A0E9QJE6"/>
<reference evidence="1" key="2">
    <citation type="journal article" date="2015" name="Fish Shellfish Immunol.">
        <title>Early steps in the European eel (Anguilla anguilla)-Vibrio vulnificus interaction in the gills: Role of the RtxA13 toxin.</title>
        <authorList>
            <person name="Callol A."/>
            <person name="Pajuelo D."/>
            <person name="Ebbesson L."/>
            <person name="Teles M."/>
            <person name="MacKenzie S."/>
            <person name="Amaro C."/>
        </authorList>
    </citation>
    <scope>NUCLEOTIDE SEQUENCE</scope>
</reference>
<proteinExistence type="predicted"/>
<dbReference type="EMBL" id="GBXM01091945">
    <property type="protein sequence ID" value="JAH16632.1"/>
    <property type="molecule type" value="Transcribed_RNA"/>
</dbReference>
<name>A0A0E9QJE6_ANGAN</name>
<reference evidence="1" key="1">
    <citation type="submission" date="2014-11" db="EMBL/GenBank/DDBJ databases">
        <authorList>
            <person name="Amaro Gonzalez C."/>
        </authorList>
    </citation>
    <scope>NUCLEOTIDE SEQUENCE</scope>
</reference>
<accession>A0A0E9QJE6</accession>
<sequence>MILIQLALIVTELKCNK</sequence>